<gene>
    <name evidence="1" type="ORF">GGP41_008090</name>
</gene>
<reference evidence="1" key="1">
    <citation type="submission" date="2019-11" db="EMBL/GenBank/DDBJ databases">
        <title>Bipolaris sorokiniana Genome sequencing.</title>
        <authorList>
            <person name="Wang H."/>
        </authorList>
    </citation>
    <scope>NUCLEOTIDE SEQUENCE</scope>
</reference>
<protein>
    <submittedName>
        <fullName evidence="1">Uncharacterized protein</fullName>
    </submittedName>
</protein>
<dbReference type="AlphaFoldDB" id="A0A8H5ZNI7"/>
<evidence type="ECO:0000313" key="1">
    <source>
        <dbReference type="EMBL" id="KAF5852697.1"/>
    </source>
</evidence>
<organism evidence="1 2">
    <name type="scientific">Cochliobolus sativus</name>
    <name type="common">Common root rot and spot blotch fungus</name>
    <name type="synonym">Bipolaris sorokiniana</name>
    <dbReference type="NCBI Taxonomy" id="45130"/>
    <lineage>
        <taxon>Eukaryota</taxon>
        <taxon>Fungi</taxon>
        <taxon>Dikarya</taxon>
        <taxon>Ascomycota</taxon>
        <taxon>Pezizomycotina</taxon>
        <taxon>Dothideomycetes</taxon>
        <taxon>Pleosporomycetidae</taxon>
        <taxon>Pleosporales</taxon>
        <taxon>Pleosporineae</taxon>
        <taxon>Pleosporaceae</taxon>
        <taxon>Bipolaris</taxon>
    </lineage>
</organism>
<comment type="caution">
    <text evidence="1">The sequence shown here is derived from an EMBL/GenBank/DDBJ whole genome shotgun (WGS) entry which is preliminary data.</text>
</comment>
<evidence type="ECO:0000313" key="2">
    <source>
        <dbReference type="Proteomes" id="UP000624244"/>
    </source>
</evidence>
<accession>A0A8H5ZNI7</accession>
<dbReference type="Proteomes" id="UP000624244">
    <property type="component" value="Unassembled WGS sequence"/>
</dbReference>
<dbReference type="EMBL" id="WNKQ01000003">
    <property type="protein sequence ID" value="KAF5852697.1"/>
    <property type="molecule type" value="Genomic_DNA"/>
</dbReference>
<proteinExistence type="predicted"/>
<name>A0A8H5ZNI7_COCSA</name>
<sequence length="154" mass="17007">MDTAGLSTYPTRSSTHHRHAFYRTSAPSRDSSLTSALPTIKIDIDIETSPSELALPPIPACPGLCSAQPFISERRSFTVSSSPTLLDVPRRPRLAKDAFPPLSRNLPCDRSRHQKRTAWTLLRHAAHLPLQQLPHRSTTTLCFCEPALTGGNTR</sequence>